<dbReference type="RefSeq" id="WP_077314508.1">
    <property type="nucleotide sequence ID" value="NZ_AP024888.1"/>
</dbReference>
<proteinExistence type="inferred from homology"/>
<keyword evidence="5" id="KW-0812">Transmembrane</keyword>
<dbReference type="Pfam" id="PF00672">
    <property type="entry name" value="HAMP"/>
    <property type="match status" value="1"/>
</dbReference>
<accession>A0A1R4B5B6</accession>
<dbReference type="PROSITE" id="PS50885">
    <property type="entry name" value="HAMP"/>
    <property type="match status" value="1"/>
</dbReference>
<evidence type="ECO:0000256" key="2">
    <source>
        <dbReference type="ARBA" id="ARBA00023224"/>
    </source>
</evidence>
<gene>
    <name evidence="8" type="primary">pctA</name>
    <name evidence="8" type="ORF">VPAL9027_02095</name>
</gene>
<dbReference type="CDD" id="cd11386">
    <property type="entry name" value="MCP_signal"/>
    <property type="match status" value="1"/>
</dbReference>
<evidence type="ECO:0000256" key="5">
    <source>
        <dbReference type="SAM" id="Phobius"/>
    </source>
</evidence>
<dbReference type="GO" id="GO:0006935">
    <property type="term" value="P:chemotaxis"/>
    <property type="evidence" value="ECO:0007669"/>
    <property type="project" value="UniProtKB-ARBA"/>
</dbReference>
<protein>
    <submittedName>
        <fullName evidence="8">Methyl-accepting chemotaxis protein PctA</fullName>
    </submittedName>
</protein>
<dbReference type="SMART" id="SM00304">
    <property type="entry name" value="HAMP"/>
    <property type="match status" value="1"/>
</dbReference>
<dbReference type="InterPro" id="IPR003660">
    <property type="entry name" value="HAMP_dom"/>
</dbReference>
<keyword evidence="2 4" id="KW-0807">Transducer</keyword>
<keyword evidence="5" id="KW-0472">Membrane</keyword>
<evidence type="ECO:0000259" key="7">
    <source>
        <dbReference type="PROSITE" id="PS50885"/>
    </source>
</evidence>
<name>A0A1R4B5B6_9VIBR</name>
<dbReference type="PANTHER" id="PTHR32089">
    <property type="entry name" value="METHYL-ACCEPTING CHEMOTAXIS PROTEIN MCPB"/>
    <property type="match status" value="1"/>
</dbReference>
<dbReference type="SMART" id="SM00283">
    <property type="entry name" value="MA"/>
    <property type="match status" value="1"/>
</dbReference>
<organism evidence="8 9">
    <name type="scientific">Vibrio palustris</name>
    <dbReference type="NCBI Taxonomy" id="1918946"/>
    <lineage>
        <taxon>Bacteria</taxon>
        <taxon>Pseudomonadati</taxon>
        <taxon>Pseudomonadota</taxon>
        <taxon>Gammaproteobacteria</taxon>
        <taxon>Vibrionales</taxon>
        <taxon>Vibrionaceae</taxon>
        <taxon>Vibrio</taxon>
    </lineage>
</organism>
<keyword evidence="5" id="KW-1133">Transmembrane helix</keyword>
<dbReference type="Gene3D" id="6.10.340.10">
    <property type="match status" value="1"/>
</dbReference>
<feature type="transmembrane region" description="Helical" evidence="5">
    <location>
        <begin position="12"/>
        <end position="33"/>
    </location>
</feature>
<sequence length="579" mass="62776">MRNFSFKNKIIAVIVAIIFITILVSYLSVNFYISHYIERTETQSIKHNINLVNKKIGNELNSKIKLAKTLHFSMMDIAETQKSSGFYRVIKVVNGYAFDAAGNMDDDKATPYVKIADNQSQPIKISPVTMEGNKPTLTISILREDESFDFFTVDLSKLQGTLTSYAREGSYVELISPNNIPIFSNKQPGDLTKISLPIDVAGQSWELNGYISNDRIQANTNKLNWKITIALIVCAIVVISIGVIILSLAFKPLLQLKTVVAELSQGNGDLTQRLEVASKDEIGQISDSINQFIAQLQTMFIDVSKSSVDIDNAVSQLGTQARANVTALDAHTVETEQVITAIEEMNATAGSIAQSATDAAKLTETTSSYAAESKVVINQAVDSVNALEADVTGMSETIATMSADTRQIEQVLEVIGDIADQTNLLALNAAIEAARAGEQGRGFAVVADEVRALASRTQDSTGKINTMLSQLRGTTDDVVVKMESTRSSCEATANNTNQVMESLNTMTQSVMDINDLNTLMATSAEEQSHVTAEISRNMAQIQELITELNENASSTHSISDSLGGTSQNLSGVVAQFKVR</sequence>
<feature type="domain" description="Methyl-accepting transducer" evidence="6">
    <location>
        <begin position="306"/>
        <end position="542"/>
    </location>
</feature>
<dbReference type="GO" id="GO:0016020">
    <property type="term" value="C:membrane"/>
    <property type="evidence" value="ECO:0007669"/>
    <property type="project" value="UniProtKB-SubCell"/>
</dbReference>
<dbReference type="GO" id="GO:0007165">
    <property type="term" value="P:signal transduction"/>
    <property type="evidence" value="ECO:0007669"/>
    <property type="project" value="UniProtKB-KW"/>
</dbReference>
<feature type="domain" description="HAMP" evidence="7">
    <location>
        <begin position="247"/>
        <end position="301"/>
    </location>
</feature>
<dbReference type="PANTHER" id="PTHR32089:SF55">
    <property type="entry name" value="METHYL ACCEPTING SENSORY TRANSDUCER WITH CACHE_2 SMALL MOLECULE BINDING DOMAIN"/>
    <property type="match status" value="1"/>
</dbReference>
<dbReference type="EMBL" id="FUFT01000005">
    <property type="protein sequence ID" value="SJL84114.1"/>
    <property type="molecule type" value="Genomic_DNA"/>
</dbReference>
<dbReference type="InterPro" id="IPR004089">
    <property type="entry name" value="MCPsignal_dom"/>
</dbReference>
<evidence type="ECO:0000313" key="9">
    <source>
        <dbReference type="Proteomes" id="UP000189475"/>
    </source>
</evidence>
<dbReference type="CDD" id="cd06225">
    <property type="entry name" value="HAMP"/>
    <property type="match status" value="1"/>
</dbReference>
<comment type="similarity">
    <text evidence="3">Belongs to the methyl-accepting chemotaxis (MCP) protein family.</text>
</comment>
<dbReference type="Pfam" id="PF00015">
    <property type="entry name" value="MCPsignal"/>
    <property type="match status" value="1"/>
</dbReference>
<dbReference type="Gene3D" id="1.10.287.950">
    <property type="entry name" value="Methyl-accepting chemotaxis protein"/>
    <property type="match status" value="1"/>
</dbReference>
<dbReference type="FunFam" id="1.10.287.950:FF:000001">
    <property type="entry name" value="Methyl-accepting chemotaxis sensory transducer"/>
    <property type="match status" value="1"/>
</dbReference>
<dbReference type="AlphaFoldDB" id="A0A1R4B5B6"/>
<feature type="transmembrane region" description="Helical" evidence="5">
    <location>
        <begin position="227"/>
        <end position="250"/>
    </location>
</feature>
<reference evidence="8 9" key="1">
    <citation type="submission" date="2017-02" db="EMBL/GenBank/DDBJ databases">
        <authorList>
            <person name="Peterson S.W."/>
        </authorList>
    </citation>
    <scope>NUCLEOTIDE SEQUENCE [LARGE SCALE GENOMIC DNA]</scope>
    <source>
        <strain evidence="8 9">CECT 9027</strain>
    </source>
</reference>
<evidence type="ECO:0000256" key="3">
    <source>
        <dbReference type="ARBA" id="ARBA00029447"/>
    </source>
</evidence>
<dbReference type="STRING" id="1918946.VPAL9027_02095"/>
<comment type="subcellular location">
    <subcellularLocation>
        <location evidence="1">Membrane</location>
    </subcellularLocation>
</comment>
<evidence type="ECO:0000259" key="6">
    <source>
        <dbReference type="PROSITE" id="PS50111"/>
    </source>
</evidence>
<evidence type="ECO:0000256" key="1">
    <source>
        <dbReference type="ARBA" id="ARBA00004370"/>
    </source>
</evidence>
<dbReference type="PROSITE" id="PS50111">
    <property type="entry name" value="CHEMOTAXIS_TRANSDUC_2"/>
    <property type="match status" value="1"/>
</dbReference>
<evidence type="ECO:0000256" key="4">
    <source>
        <dbReference type="PROSITE-ProRule" id="PRU00284"/>
    </source>
</evidence>
<dbReference type="OrthoDB" id="2489132at2"/>
<dbReference type="SUPFAM" id="SSF58104">
    <property type="entry name" value="Methyl-accepting chemotaxis protein (MCP) signaling domain"/>
    <property type="match status" value="1"/>
</dbReference>
<dbReference type="Proteomes" id="UP000189475">
    <property type="component" value="Unassembled WGS sequence"/>
</dbReference>
<keyword evidence="9" id="KW-1185">Reference proteome</keyword>
<evidence type="ECO:0000313" key="8">
    <source>
        <dbReference type="EMBL" id="SJL84114.1"/>
    </source>
</evidence>